<dbReference type="EMBL" id="CP144064">
    <property type="protein sequence ID" value="WWD22631.1"/>
    <property type="molecule type" value="Genomic_DNA"/>
</dbReference>
<feature type="compositionally biased region" description="Polar residues" evidence="1">
    <location>
        <begin position="163"/>
        <end position="186"/>
    </location>
</feature>
<evidence type="ECO:0000256" key="1">
    <source>
        <dbReference type="SAM" id="MobiDB-lite"/>
    </source>
</evidence>
<feature type="chain" id="PRO_5042526571" evidence="2">
    <location>
        <begin position="18"/>
        <end position="544"/>
    </location>
</feature>
<dbReference type="AlphaFoldDB" id="A0AAJ8N1B0"/>
<proteinExistence type="predicted"/>
<dbReference type="Proteomes" id="UP000322225">
    <property type="component" value="Chromosome 14"/>
</dbReference>
<feature type="compositionally biased region" description="Low complexity" evidence="1">
    <location>
        <begin position="187"/>
        <end position="196"/>
    </location>
</feature>
<feature type="compositionally biased region" description="Low complexity" evidence="1">
    <location>
        <begin position="222"/>
        <end position="236"/>
    </location>
</feature>
<dbReference type="RefSeq" id="XP_031861994.2">
    <property type="nucleotide sequence ID" value="XM_032003581.2"/>
</dbReference>
<protein>
    <submittedName>
        <fullName evidence="3">Uncharacterized protein</fullName>
    </submittedName>
</protein>
<keyword evidence="2" id="KW-0732">Signal</keyword>
<evidence type="ECO:0000313" key="4">
    <source>
        <dbReference type="Proteomes" id="UP000322225"/>
    </source>
</evidence>
<feature type="region of interest" description="Disordered" evidence="1">
    <location>
        <begin position="64"/>
        <end position="99"/>
    </location>
</feature>
<reference evidence="3" key="1">
    <citation type="submission" date="2017-08" db="EMBL/GenBank/DDBJ databases">
        <authorList>
            <person name="Cuomo C."/>
            <person name="Billmyre B."/>
            <person name="Heitman J."/>
        </authorList>
    </citation>
    <scope>NUCLEOTIDE SEQUENCE</scope>
    <source>
        <strain evidence="3">CBS 12478</strain>
    </source>
</reference>
<feature type="compositionally biased region" description="Polar residues" evidence="1">
    <location>
        <begin position="202"/>
        <end position="213"/>
    </location>
</feature>
<feature type="region of interest" description="Disordered" evidence="1">
    <location>
        <begin position="434"/>
        <end position="471"/>
    </location>
</feature>
<keyword evidence="4" id="KW-1185">Reference proteome</keyword>
<organism evidence="3 4">
    <name type="scientific">Kwoniella shandongensis</name>
    <dbReference type="NCBI Taxonomy" id="1734106"/>
    <lineage>
        <taxon>Eukaryota</taxon>
        <taxon>Fungi</taxon>
        <taxon>Dikarya</taxon>
        <taxon>Basidiomycota</taxon>
        <taxon>Agaricomycotina</taxon>
        <taxon>Tremellomycetes</taxon>
        <taxon>Tremellales</taxon>
        <taxon>Cryptococcaceae</taxon>
        <taxon>Kwoniella</taxon>
    </lineage>
</organism>
<feature type="compositionally biased region" description="Basic and acidic residues" evidence="1">
    <location>
        <begin position="77"/>
        <end position="90"/>
    </location>
</feature>
<reference evidence="3" key="2">
    <citation type="submission" date="2024-01" db="EMBL/GenBank/DDBJ databases">
        <title>Comparative genomics of Cryptococcus and Kwoniella reveals pathogenesis evolution and contrasting modes of karyotype evolution via chromosome fusion or intercentromeric recombination.</title>
        <authorList>
            <person name="Coelho M.A."/>
            <person name="David-Palma M."/>
            <person name="Shea T."/>
            <person name="Bowers K."/>
            <person name="McGinley-Smith S."/>
            <person name="Mohammad A.W."/>
            <person name="Gnirke A."/>
            <person name="Yurkov A.M."/>
            <person name="Nowrousian M."/>
            <person name="Sun S."/>
            <person name="Cuomo C.A."/>
            <person name="Heitman J."/>
        </authorList>
    </citation>
    <scope>NUCLEOTIDE SEQUENCE</scope>
    <source>
        <strain evidence="3">CBS 12478</strain>
    </source>
</reference>
<dbReference type="GeneID" id="43587707"/>
<accession>A0AAJ8N1B0</accession>
<gene>
    <name evidence="3" type="ORF">CI109_107124</name>
</gene>
<feature type="compositionally biased region" description="Polar residues" evidence="1">
    <location>
        <begin position="311"/>
        <end position="328"/>
    </location>
</feature>
<dbReference type="KEGG" id="ksn:43587707"/>
<sequence>MGYRVLVSLLSHDLLLATSNVYCTMSPPTSDFLLSLRRRHLRSQSTSTLHTPWVEVGPSHLSPAPNHSTTFLPSMHEYYDQPKPSEDSQRRPSRTFLRVTSESSTLTKFGMFKKKSLDSERDATYSSEEGGRTKEKVKTLKRRSMQLLKMSFGASGSGKVSEDSTTATGSNTDNPDVGSTETPKLVSNTSSSSRSSKAVTKWMSQLPQISQINPPRTPPSPQLSTPSLTPSTFQPSIPLPTFPNAPTLSHNVYAPRHHMSSPSKSTPSHHIVQSSDSENTPTSDMTYPALRSSSSHLSPRQGVIPDGARNTPLSVLNTNVSPPSSTSVNITKYRSTRRILKYETLINDPLPPPNGEPSRYALPLNTSQSILQQSTDGTDTEDVVAPSARATNHRELTDTEAGDPVFEACSALEALWEYGSDHGDASEEDLSIDVDEYPLPPSLDSSTTEPPPKTGPIEITITRPTHRHTDSDATASYAMGSALSNDTLASLVEEVTTTAYRIPLKFERPKTRRKLSVDSPFVSLYRASNPAELGEGNEIEPHEA</sequence>
<feature type="compositionally biased region" description="Polar residues" evidence="1">
    <location>
        <begin position="260"/>
        <end position="298"/>
    </location>
</feature>
<evidence type="ECO:0000256" key="2">
    <source>
        <dbReference type="SAM" id="SignalP"/>
    </source>
</evidence>
<name>A0AAJ8N1B0_9TREE</name>
<evidence type="ECO:0000313" key="3">
    <source>
        <dbReference type="EMBL" id="WWD22631.1"/>
    </source>
</evidence>
<feature type="signal peptide" evidence="2">
    <location>
        <begin position="1"/>
        <end position="17"/>
    </location>
</feature>
<feature type="region of interest" description="Disordered" evidence="1">
    <location>
        <begin position="117"/>
        <end position="328"/>
    </location>
</feature>
<feature type="compositionally biased region" description="Basic and acidic residues" evidence="1">
    <location>
        <begin position="117"/>
        <end position="138"/>
    </location>
</feature>